<evidence type="ECO:0000313" key="3">
    <source>
        <dbReference type="Proteomes" id="UP000237000"/>
    </source>
</evidence>
<evidence type="ECO:0000256" key="1">
    <source>
        <dbReference type="SAM" id="MobiDB-lite"/>
    </source>
</evidence>
<feature type="region of interest" description="Disordered" evidence="1">
    <location>
        <begin position="58"/>
        <end position="79"/>
    </location>
</feature>
<keyword evidence="3" id="KW-1185">Reference proteome</keyword>
<gene>
    <name evidence="2" type="ORF">TorRG33x02_145710</name>
</gene>
<sequence>MRGGYSGDDRSTTVINRGSGGTYSAFVEDFIITSTRCQHVYPCSYLSEVHFDIVSHDAPAPTTTTSFRPSSTDSSRRWQ</sequence>
<comment type="caution">
    <text evidence="2">The sequence shown here is derived from an EMBL/GenBank/DDBJ whole genome shotgun (WGS) entry which is preliminary data.</text>
</comment>
<dbReference type="Proteomes" id="UP000237000">
    <property type="component" value="Unassembled WGS sequence"/>
</dbReference>
<dbReference type="InParanoid" id="A0A2P5EVM8"/>
<organism evidence="2 3">
    <name type="scientific">Trema orientale</name>
    <name type="common">Charcoal tree</name>
    <name type="synonym">Celtis orientalis</name>
    <dbReference type="NCBI Taxonomy" id="63057"/>
    <lineage>
        <taxon>Eukaryota</taxon>
        <taxon>Viridiplantae</taxon>
        <taxon>Streptophyta</taxon>
        <taxon>Embryophyta</taxon>
        <taxon>Tracheophyta</taxon>
        <taxon>Spermatophyta</taxon>
        <taxon>Magnoliopsida</taxon>
        <taxon>eudicotyledons</taxon>
        <taxon>Gunneridae</taxon>
        <taxon>Pentapetalae</taxon>
        <taxon>rosids</taxon>
        <taxon>fabids</taxon>
        <taxon>Rosales</taxon>
        <taxon>Cannabaceae</taxon>
        <taxon>Trema</taxon>
    </lineage>
</organism>
<dbReference type="EMBL" id="JXTC01000092">
    <property type="protein sequence ID" value="PON89589.1"/>
    <property type="molecule type" value="Genomic_DNA"/>
</dbReference>
<dbReference type="AlphaFoldDB" id="A0A2P5EVM8"/>
<name>A0A2P5EVM8_TREOI</name>
<accession>A0A2P5EVM8</accession>
<protein>
    <submittedName>
        <fullName evidence="2">Uncharacterized protein</fullName>
    </submittedName>
</protein>
<proteinExistence type="predicted"/>
<reference evidence="3" key="1">
    <citation type="submission" date="2016-06" db="EMBL/GenBank/DDBJ databases">
        <title>Parallel loss of symbiosis genes in relatives of nitrogen-fixing non-legume Parasponia.</title>
        <authorList>
            <person name="Van Velzen R."/>
            <person name="Holmer R."/>
            <person name="Bu F."/>
            <person name="Rutten L."/>
            <person name="Van Zeijl A."/>
            <person name="Liu W."/>
            <person name="Santuari L."/>
            <person name="Cao Q."/>
            <person name="Sharma T."/>
            <person name="Shen D."/>
            <person name="Roswanjaya Y."/>
            <person name="Wardhani T."/>
            <person name="Kalhor M.S."/>
            <person name="Jansen J."/>
            <person name="Van den Hoogen J."/>
            <person name="Gungor B."/>
            <person name="Hartog M."/>
            <person name="Hontelez J."/>
            <person name="Verver J."/>
            <person name="Yang W.-C."/>
            <person name="Schijlen E."/>
            <person name="Repin R."/>
            <person name="Schilthuizen M."/>
            <person name="Schranz E."/>
            <person name="Heidstra R."/>
            <person name="Miyata K."/>
            <person name="Fedorova E."/>
            <person name="Kohlen W."/>
            <person name="Bisseling T."/>
            <person name="Smit S."/>
            <person name="Geurts R."/>
        </authorList>
    </citation>
    <scope>NUCLEOTIDE SEQUENCE [LARGE SCALE GENOMIC DNA]</scope>
    <source>
        <strain evidence="3">cv. RG33-2</strain>
    </source>
</reference>
<evidence type="ECO:0000313" key="2">
    <source>
        <dbReference type="EMBL" id="PON89589.1"/>
    </source>
</evidence>
<dbReference type="OrthoDB" id="10402817at2759"/>
<feature type="compositionally biased region" description="Low complexity" evidence="1">
    <location>
        <begin position="59"/>
        <end position="73"/>
    </location>
</feature>